<organism evidence="1 2">
    <name type="scientific">Bacillus paralicheniformis</name>
    <dbReference type="NCBI Taxonomy" id="1648923"/>
    <lineage>
        <taxon>Bacteria</taxon>
        <taxon>Bacillati</taxon>
        <taxon>Bacillota</taxon>
        <taxon>Bacilli</taxon>
        <taxon>Bacillales</taxon>
        <taxon>Bacillaceae</taxon>
        <taxon>Bacillus</taxon>
    </lineage>
</organism>
<accession>A0A7Z0WXZ9</accession>
<reference evidence="1 2" key="1">
    <citation type="journal article" date="2016" name="Front. Microbiol.">
        <title>High-Level Heat Resistance of Spores of Bacillus amyloliquefaciens and Bacillus licheniformis Results from the Presence of a spoVA Operon in a Tn1546 Transposon.</title>
        <authorList>
            <person name="Berendsen E.M."/>
            <person name="Koning R.A."/>
            <person name="Boekhorst J."/>
            <person name="de Jong A."/>
            <person name="Kuipers O.P."/>
            <person name="Wells-Bennik M.H."/>
        </authorList>
    </citation>
    <scope>NUCLEOTIDE SEQUENCE [LARGE SCALE GENOMIC DNA]</scope>
    <source>
        <strain evidence="1 2">B4121</strain>
    </source>
</reference>
<dbReference type="Proteomes" id="UP000185604">
    <property type="component" value="Unassembled WGS sequence"/>
</dbReference>
<sequence>MKTGSLGFTHTETIAPKGSILNEETFEFETQKRWANRKACGRKS</sequence>
<comment type="caution">
    <text evidence="1">The sequence shown here is derived from an EMBL/GenBank/DDBJ whole genome shotgun (WGS) entry which is preliminary data.</text>
</comment>
<evidence type="ECO:0000313" key="1">
    <source>
        <dbReference type="EMBL" id="OLF93792.1"/>
    </source>
</evidence>
<protein>
    <submittedName>
        <fullName evidence="1">Uncharacterized protein</fullName>
    </submittedName>
</protein>
<proteinExistence type="predicted"/>
<evidence type="ECO:0000313" key="2">
    <source>
        <dbReference type="Proteomes" id="UP000185604"/>
    </source>
</evidence>
<dbReference type="RefSeq" id="WP_263432308.1">
    <property type="nucleotide sequence ID" value="NZ_CP023666.1"/>
</dbReference>
<name>A0A7Z0WXZ9_9BACI</name>
<dbReference type="AlphaFoldDB" id="A0A7Z0WXZ9"/>
<dbReference type="EMBL" id="LKPO01000013">
    <property type="protein sequence ID" value="OLF93792.1"/>
    <property type="molecule type" value="Genomic_DNA"/>
</dbReference>
<gene>
    <name evidence="1" type="ORF">B4121_2162</name>
</gene>